<dbReference type="Pfam" id="PF04130">
    <property type="entry name" value="GCP_C_terminal"/>
    <property type="match status" value="1"/>
</dbReference>
<evidence type="ECO:0000256" key="10">
    <source>
        <dbReference type="ARBA" id="ARBA00023125"/>
    </source>
</evidence>
<dbReference type="OrthoDB" id="66546at2759"/>
<feature type="region of interest" description="Disordered" evidence="15">
    <location>
        <begin position="18"/>
        <end position="78"/>
    </location>
</feature>
<evidence type="ECO:0000256" key="14">
    <source>
        <dbReference type="ARBA" id="ARBA00023271"/>
    </source>
</evidence>
<dbReference type="AlphaFoldDB" id="A0A9W8K2W7"/>
<feature type="domain" description="Gamma tubulin complex component protein N-terminal" evidence="17">
    <location>
        <begin position="649"/>
        <end position="960"/>
    </location>
</feature>
<feature type="compositionally biased region" description="Basic and acidic residues" evidence="15">
    <location>
        <begin position="430"/>
        <end position="442"/>
    </location>
</feature>
<feature type="compositionally biased region" description="Basic and acidic residues" evidence="15">
    <location>
        <begin position="488"/>
        <end position="504"/>
    </location>
</feature>
<evidence type="ECO:0000256" key="5">
    <source>
        <dbReference type="ARBA" id="ARBA00013628"/>
    </source>
</evidence>
<organism evidence="18 19">
    <name type="scientific">Agrocybe chaxingu</name>
    <dbReference type="NCBI Taxonomy" id="84603"/>
    <lineage>
        <taxon>Eukaryota</taxon>
        <taxon>Fungi</taxon>
        <taxon>Dikarya</taxon>
        <taxon>Basidiomycota</taxon>
        <taxon>Agaricomycotina</taxon>
        <taxon>Agaricomycetes</taxon>
        <taxon>Agaricomycetidae</taxon>
        <taxon>Agaricales</taxon>
        <taxon>Agaricineae</taxon>
        <taxon>Strophariaceae</taxon>
        <taxon>Agrocybe</taxon>
    </lineage>
</organism>
<evidence type="ECO:0000256" key="9">
    <source>
        <dbReference type="ARBA" id="ARBA00022946"/>
    </source>
</evidence>
<dbReference type="GO" id="GO:0000930">
    <property type="term" value="C:gamma-tubulin complex"/>
    <property type="evidence" value="ECO:0007669"/>
    <property type="project" value="UniProtKB-ARBA"/>
</dbReference>
<evidence type="ECO:0000256" key="13">
    <source>
        <dbReference type="ARBA" id="ARBA00023212"/>
    </source>
</evidence>
<keyword evidence="14" id="KW-1135">Mitochondrion nucleoid</keyword>
<feature type="region of interest" description="Disordered" evidence="15">
    <location>
        <begin position="415"/>
        <end position="504"/>
    </location>
</feature>
<dbReference type="InterPro" id="IPR009446">
    <property type="entry name" value="Mgm101"/>
</dbReference>
<comment type="subcellular location">
    <subcellularLocation>
        <location evidence="1">Cytoplasm</location>
        <location evidence="1">Cytoskeleton</location>
    </subcellularLocation>
    <subcellularLocation>
        <location evidence="2">Mitochondrion matrix</location>
        <location evidence="2">Mitochondrion nucleoid</location>
    </subcellularLocation>
</comment>
<dbReference type="InterPro" id="IPR040457">
    <property type="entry name" value="GCP_C"/>
</dbReference>
<evidence type="ECO:0000256" key="1">
    <source>
        <dbReference type="ARBA" id="ARBA00004245"/>
    </source>
</evidence>
<dbReference type="InterPro" id="IPR042241">
    <property type="entry name" value="GCP_C_sf"/>
</dbReference>
<reference evidence="18" key="1">
    <citation type="submission" date="2022-07" db="EMBL/GenBank/DDBJ databases">
        <title>Genome Sequence of Agrocybe chaxingu.</title>
        <authorList>
            <person name="Buettner E."/>
        </authorList>
    </citation>
    <scope>NUCLEOTIDE SEQUENCE</scope>
    <source>
        <strain evidence="18">MP-N11</strain>
    </source>
</reference>
<evidence type="ECO:0000256" key="3">
    <source>
        <dbReference type="ARBA" id="ARBA00007053"/>
    </source>
</evidence>
<evidence type="ECO:0000256" key="6">
    <source>
        <dbReference type="ARBA" id="ARBA00022490"/>
    </source>
</evidence>
<keyword evidence="6" id="KW-0963">Cytoplasm</keyword>
<accession>A0A9W8K2W7</accession>
<evidence type="ECO:0000256" key="12">
    <source>
        <dbReference type="ARBA" id="ARBA00023204"/>
    </source>
</evidence>
<keyword evidence="13" id="KW-0206">Cytoskeleton</keyword>
<evidence type="ECO:0000256" key="2">
    <source>
        <dbReference type="ARBA" id="ARBA00004436"/>
    </source>
</evidence>
<dbReference type="GO" id="GO:0005816">
    <property type="term" value="C:spindle pole body"/>
    <property type="evidence" value="ECO:0007669"/>
    <property type="project" value="UniProtKB-ARBA"/>
</dbReference>
<keyword evidence="11" id="KW-0496">Mitochondrion</keyword>
<proteinExistence type="inferred from homology"/>
<comment type="caution">
    <text evidence="18">The sequence shown here is derived from an EMBL/GenBank/DDBJ whole genome shotgun (WGS) entry which is preliminary data.</text>
</comment>
<dbReference type="GO" id="GO:0000725">
    <property type="term" value="P:recombinational repair"/>
    <property type="evidence" value="ECO:0007669"/>
    <property type="project" value="TreeGrafter"/>
</dbReference>
<dbReference type="Proteomes" id="UP001148786">
    <property type="component" value="Unassembled WGS sequence"/>
</dbReference>
<evidence type="ECO:0000313" key="19">
    <source>
        <dbReference type="Proteomes" id="UP001148786"/>
    </source>
</evidence>
<protein>
    <recommendedName>
        <fullName evidence="5">Mitochondrial genome maintenance protein MGM101</fullName>
    </recommendedName>
</protein>
<dbReference type="PANTHER" id="PTHR31404">
    <property type="entry name" value="MITOCHONDRIAL GENOME MAINTENANCE PROTEIN MGM101"/>
    <property type="match status" value="1"/>
</dbReference>
<feature type="compositionally biased region" description="Acidic residues" evidence="15">
    <location>
        <begin position="456"/>
        <end position="468"/>
    </location>
</feature>
<dbReference type="GO" id="GO:0000262">
    <property type="term" value="C:mitochondrial chromosome"/>
    <property type="evidence" value="ECO:0007669"/>
    <property type="project" value="InterPro"/>
</dbReference>
<dbReference type="Pfam" id="PF06420">
    <property type="entry name" value="Mgm101p"/>
    <property type="match status" value="1"/>
</dbReference>
<evidence type="ECO:0000256" key="4">
    <source>
        <dbReference type="ARBA" id="ARBA00010337"/>
    </source>
</evidence>
<dbReference type="GO" id="GO:0036297">
    <property type="term" value="P:interstrand cross-link repair"/>
    <property type="evidence" value="ECO:0007669"/>
    <property type="project" value="TreeGrafter"/>
</dbReference>
<dbReference type="Pfam" id="PF17681">
    <property type="entry name" value="GCP_N_terminal"/>
    <property type="match status" value="1"/>
</dbReference>
<feature type="domain" description="Gamma tubulin complex component C-terminal" evidence="16">
    <location>
        <begin position="965"/>
        <end position="1166"/>
    </location>
</feature>
<evidence type="ECO:0000259" key="17">
    <source>
        <dbReference type="Pfam" id="PF17681"/>
    </source>
</evidence>
<feature type="compositionally biased region" description="Polar residues" evidence="15">
    <location>
        <begin position="44"/>
        <end position="67"/>
    </location>
</feature>
<dbReference type="GO" id="GO:0003697">
    <property type="term" value="F:single-stranded DNA binding"/>
    <property type="evidence" value="ECO:0007669"/>
    <property type="project" value="InterPro"/>
</dbReference>
<dbReference type="EMBL" id="JANKHO010000980">
    <property type="protein sequence ID" value="KAJ3504653.1"/>
    <property type="molecule type" value="Genomic_DNA"/>
</dbReference>
<evidence type="ECO:0000259" key="16">
    <source>
        <dbReference type="Pfam" id="PF04130"/>
    </source>
</evidence>
<keyword evidence="12" id="KW-0234">DNA repair</keyword>
<keyword evidence="7" id="KW-0493">Microtubule</keyword>
<gene>
    <name evidence="18" type="ORF">NLJ89_g7823</name>
</gene>
<dbReference type="InterPro" id="IPR041470">
    <property type="entry name" value="GCP_N"/>
</dbReference>
<dbReference type="GO" id="GO:0043015">
    <property type="term" value="F:gamma-tubulin binding"/>
    <property type="evidence" value="ECO:0007669"/>
    <property type="project" value="InterPro"/>
</dbReference>
<evidence type="ECO:0000256" key="11">
    <source>
        <dbReference type="ARBA" id="ARBA00023128"/>
    </source>
</evidence>
<evidence type="ECO:0000256" key="7">
    <source>
        <dbReference type="ARBA" id="ARBA00022701"/>
    </source>
</evidence>
<dbReference type="PANTHER" id="PTHR31404:SF0">
    <property type="entry name" value="MITOCHONDRIAL GENOME MAINTENANCE PROTEIN MGM101"/>
    <property type="match status" value="1"/>
</dbReference>
<dbReference type="GO" id="GO:0005874">
    <property type="term" value="C:microtubule"/>
    <property type="evidence" value="ECO:0007669"/>
    <property type="project" value="UniProtKB-KW"/>
</dbReference>
<dbReference type="GO" id="GO:0007020">
    <property type="term" value="P:microtubule nucleation"/>
    <property type="evidence" value="ECO:0007669"/>
    <property type="project" value="UniProtKB-ARBA"/>
</dbReference>
<dbReference type="Gene3D" id="1.20.120.1900">
    <property type="entry name" value="Gamma-tubulin complex, C-terminal domain"/>
    <property type="match status" value="1"/>
</dbReference>
<comment type="similarity">
    <text evidence="4">Belongs to the TUBGCP family.</text>
</comment>
<name>A0A9W8K2W7_9AGAR</name>
<comment type="similarity">
    <text evidence="3">Belongs to the MGM101 family.</text>
</comment>
<feature type="compositionally biased region" description="Low complexity" evidence="15">
    <location>
        <begin position="18"/>
        <end position="34"/>
    </location>
</feature>
<keyword evidence="8" id="KW-0227">DNA damage</keyword>
<keyword evidence="19" id="KW-1185">Reference proteome</keyword>
<evidence type="ECO:0000256" key="8">
    <source>
        <dbReference type="ARBA" id="ARBA00022763"/>
    </source>
</evidence>
<sequence>MASVGAQRLLSSRTYLSARSATRFSSSRSVTSSTPPRPAAAKFTTITAKPVNNSGTAQPKPSETATRPPTDLSAVSPLPEILGSDGTTDWSRSYSGLSQQPFPKEVADVLLAPIDPDDVEVKPDGLLYLPEIKYRRVLNRAFGPGGWGLAPRSETNVGPKIVSREYALVCFGRLVAVARGEQEYFDPSGVATATEACKSNALMRCCKDLGVASELWDPRFIRNFKEKYCVEVFAEHVPTKKKKKLWRRKDQGKFGPVPLRYILVTQLTGLKEDGMEQDADGETFREQVEYAVKNLEAITISKASASTDLSVVDKQINGHALKARLNSRDALGKALQSTYNRLKAHIAQQEIDLDQDIKARPLIYPIICNFCRPPTDGTVEIAKTLLDTAANPPPAPPTLTWEDILAEEPFEGEHWEGVYGLPPGSVRQGPGKEPKDKERDGWDSTPSLSPLNSDDLALDEEDSEDDSLSSDGFNDDRERATSPTPVVDGHEKPKERKPQYSYEHRKQFEELQRRQYWREDWQTDAHIEAKFDLGEPSTLGPTLNRVLAEASGFQTAQVMLKPERYIDEEDMVREVLISLQGNRNIVLMWLDGEFKHSAFNTSKPGFTRVNYLLLGKNSDDSTTTTPVHFCYFLAIRLPVQASQTLGREEAICRASAGIDEEPLVVSLLSTEKAIRDEYATSFEVLLDIVHKVFGVQPGEDVSSIFDDASSTTTKPAKRHPAVLTARLLDTLFSSVQQHVERRDHVTSDALMRVFVTTTEPVWGMMGRWLRDGMGYGLGVGTGGVAATGPELEDEFFIESSGIGVGMMGLGLLDPEFWQEGYSLREGVAEGLGGEEDLSSSVLMTPMNVRRKAIPLFLEHVANLVLGTGKAVGLMRALDGPSSESSSAKAFKNWGSFSDLLSLGANPSNVEDDDQGADSRSGNKAHAGLFSVSIDTLSGLIYDELLPHCQATSTRLVRVLVDDCALWKHLGAIEDLFLMRKGDAMSHFIDVLFTKMDSQQPWGDLHFLNTAFGDVMEANSAVGAKEWVNAALVRFTYRGSREKDRSIRRTVKAIDGLAVDYAAPFPLTYIFQPNTMQRYSEIFVFLLQIRRAKSVMERILVRDERGRGKKLREELKVFYAMRGRLSWFINTLLNFLTTYVIHAEVSRFHESLHKAQSLDEMIQLHDDQ</sequence>
<evidence type="ECO:0000313" key="18">
    <source>
        <dbReference type="EMBL" id="KAJ3504653.1"/>
    </source>
</evidence>
<evidence type="ECO:0000256" key="15">
    <source>
        <dbReference type="SAM" id="MobiDB-lite"/>
    </source>
</evidence>
<keyword evidence="9" id="KW-0809">Transit peptide</keyword>
<keyword evidence="10" id="KW-0238">DNA-binding</keyword>